<name>A0A6G1KI21_9PLEO</name>
<dbReference type="SUPFAM" id="SSF52047">
    <property type="entry name" value="RNI-like"/>
    <property type="match status" value="1"/>
</dbReference>
<protein>
    <recommendedName>
        <fullName evidence="3">RNI-like protein</fullName>
    </recommendedName>
</protein>
<sequence>MTPNLPDDILHLLCEELALQECFDTLFNCACASRALAVPALTHLYRSHHLAPVKGGGDDEGGSIGMKQVIVQRWAILWRSIIASSLDDTLFPYCRYIKALDLRDLMELLDDVHFKGKVVKYFFSGTLSKLNKTLNVTYPSGKKHTRLDNVAIIDAVGEVVTQCTPMLETISGQLVSDALVRWAPRLPRLQTLELFNGSPLEDELVHTSIKKHCPQFNFLSIFNWTAEDRDFKFSKFLSTIQPQSLRALETITNVGAGAETFLALSNHSKSLKDLKLCVAMDTFPHLSLLRSCTSLEALRIEGDKSWTNLEKTQNDVFLDMMDWLSHCSSLRKLSFTSFVSAAALVAPVLLKDTIKLRTLHIDSYLAKDCQLFHQALAHQRGTLHTLFLSADTEGMFRDDVDTLVDSLKQLTELRDLHLALVQEVLQDDHLISIITSLTKLQELNLTGLEIKDGVLEAVGNLKNIREVTFSGISKFTTDGLFEFIHCLSLPGNQGIRVIVEMADPDTLLTDEEVALVRNTLYEKVGGTFDYTPWQDPNISEFEGDSD</sequence>
<proteinExistence type="predicted"/>
<organism evidence="1 2">
    <name type="scientific">Pleomassaria siparia CBS 279.74</name>
    <dbReference type="NCBI Taxonomy" id="1314801"/>
    <lineage>
        <taxon>Eukaryota</taxon>
        <taxon>Fungi</taxon>
        <taxon>Dikarya</taxon>
        <taxon>Ascomycota</taxon>
        <taxon>Pezizomycotina</taxon>
        <taxon>Dothideomycetes</taxon>
        <taxon>Pleosporomycetidae</taxon>
        <taxon>Pleosporales</taxon>
        <taxon>Pleomassariaceae</taxon>
        <taxon>Pleomassaria</taxon>
    </lineage>
</organism>
<reference evidence="1" key="1">
    <citation type="journal article" date="2020" name="Stud. Mycol.">
        <title>101 Dothideomycetes genomes: a test case for predicting lifestyles and emergence of pathogens.</title>
        <authorList>
            <person name="Haridas S."/>
            <person name="Albert R."/>
            <person name="Binder M."/>
            <person name="Bloem J."/>
            <person name="Labutti K."/>
            <person name="Salamov A."/>
            <person name="Andreopoulos B."/>
            <person name="Baker S."/>
            <person name="Barry K."/>
            <person name="Bills G."/>
            <person name="Bluhm B."/>
            <person name="Cannon C."/>
            <person name="Castanera R."/>
            <person name="Culley D."/>
            <person name="Daum C."/>
            <person name="Ezra D."/>
            <person name="Gonzalez J."/>
            <person name="Henrissat B."/>
            <person name="Kuo A."/>
            <person name="Liang C."/>
            <person name="Lipzen A."/>
            <person name="Lutzoni F."/>
            <person name="Magnuson J."/>
            <person name="Mondo S."/>
            <person name="Nolan M."/>
            <person name="Ohm R."/>
            <person name="Pangilinan J."/>
            <person name="Park H.-J."/>
            <person name="Ramirez L."/>
            <person name="Alfaro M."/>
            <person name="Sun H."/>
            <person name="Tritt A."/>
            <person name="Yoshinaga Y."/>
            <person name="Zwiers L.-H."/>
            <person name="Turgeon B."/>
            <person name="Goodwin S."/>
            <person name="Spatafora J."/>
            <person name="Crous P."/>
            <person name="Grigoriev I."/>
        </authorList>
    </citation>
    <scope>NUCLEOTIDE SEQUENCE</scope>
    <source>
        <strain evidence="1">CBS 279.74</strain>
    </source>
</reference>
<dbReference type="Gene3D" id="3.80.10.10">
    <property type="entry name" value="Ribonuclease Inhibitor"/>
    <property type="match status" value="1"/>
</dbReference>
<dbReference type="InterPro" id="IPR032675">
    <property type="entry name" value="LRR_dom_sf"/>
</dbReference>
<evidence type="ECO:0008006" key="3">
    <source>
        <dbReference type="Google" id="ProtNLM"/>
    </source>
</evidence>
<evidence type="ECO:0000313" key="2">
    <source>
        <dbReference type="Proteomes" id="UP000799428"/>
    </source>
</evidence>
<dbReference type="OrthoDB" id="10028886at2759"/>
<dbReference type="EMBL" id="MU005766">
    <property type="protein sequence ID" value="KAF2712430.1"/>
    <property type="molecule type" value="Genomic_DNA"/>
</dbReference>
<accession>A0A6G1KI21</accession>
<dbReference type="Proteomes" id="UP000799428">
    <property type="component" value="Unassembled WGS sequence"/>
</dbReference>
<gene>
    <name evidence="1" type="ORF">K504DRAFT_531531</name>
</gene>
<keyword evidence="2" id="KW-1185">Reference proteome</keyword>
<dbReference type="AlphaFoldDB" id="A0A6G1KI21"/>
<evidence type="ECO:0000313" key="1">
    <source>
        <dbReference type="EMBL" id="KAF2712430.1"/>
    </source>
</evidence>